<keyword evidence="4" id="KW-0804">Transcription</keyword>
<proteinExistence type="inferred from homology"/>
<gene>
    <name evidence="7" type="ORF">EBO15_08475</name>
</gene>
<dbReference type="SMART" id="SM00862">
    <property type="entry name" value="Trans_reg_C"/>
    <property type="match status" value="1"/>
</dbReference>
<comment type="similarity">
    <text evidence="1">Belongs to the AfsR/DnrI/RedD regulatory family.</text>
</comment>
<evidence type="ECO:0000256" key="3">
    <source>
        <dbReference type="ARBA" id="ARBA00023125"/>
    </source>
</evidence>
<reference evidence="7 8" key="1">
    <citation type="submission" date="2018-10" db="EMBL/GenBank/DDBJ databases">
        <title>Isolation from soil.</title>
        <authorList>
            <person name="Hu J."/>
        </authorList>
    </citation>
    <scope>NUCLEOTIDE SEQUENCE [LARGE SCALE GENOMIC DNA]</scope>
    <source>
        <strain evidence="7 8">NEAU-Ht49</strain>
    </source>
</reference>
<dbReference type="InterPro" id="IPR016032">
    <property type="entry name" value="Sig_transdc_resp-reg_C-effctor"/>
</dbReference>
<dbReference type="GO" id="GO:0043531">
    <property type="term" value="F:ADP binding"/>
    <property type="evidence" value="ECO:0007669"/>
    <property type="project" value="InterPro"/>
</dbReference>
<dbReference type="InterPro" id="IPR011990">
    <property type="entry name" value="TPR-like_helical_dom_sf"/>
</dbReference>
<accession>A0A3M2MFB9</accession>
<feature type="domain" description="OmpR/PhoB-type" evidence="6">
    <location>
        <begin position="26"/>
        <end position="128"/>
    </location>
</feature>
<dbReference type="GO" id="GO:0003677">
    <property type="term" value="F:DNA binding"/>
    <property type="evidence" value="ECO:0007669"/>
    <property type="project" value="UniProtKB-UniRule"/>
</dbReference>
<dbReference type="InterPro" id="IPR036388">
    <property type="entry name" value="WH-like_DNA-bd_sf"/>
</dbReference>
<evidence type="ECO:0000256" key="1">
    <source>
        <dbReference type="ARBA" id="ARBA00005820"/>
    </source>
</evidence>
<dbReference type="SUPFAM" id="SSF48452">
    <property type="entry name" value="TPR-like"/>
    <property type="match status" value="1"/>
</dbReference>
<dbReference type="Gene3D" id="1.10.10.10">
    <property type="entry name" value="Winged helix-like DNA-binding domain superfamily/Winged helix DNA-binding domain"/>
    <property type="match status" value="1"/>
</dbReference>
<dbReference type="Gene3D" id="1.25.40.10">
    <property type="entry name" value="Tetratricopeptide repeat domain"/>
    <property type="match status" value="1"/>
</dbReference>
<keyword evidence="3 5" id="KW-0238">DNA-binding</keyword>
<dbReference type="InterPro" id="IPR005158">
    <property type="entry name" value="BTAD"/>
</dbReference>
<dbReference type="InterPro" id="IPR051677">
    <property type="entry name" value="AfsR-DnrI-RedD_regulator"/>
</dbReference>
<dbReference type="SUPFAM" id="SSF46894">
    <property type="entry name" value="C-terminal effector domain of the bipartite response regulators"/>
    <property type="match status" value="1"/>
</dbReference>
<evidence type="ECO:0000313" key="7">
    <source>
        <dbReference type="EMBL" id="RMI45938.1"/>
    </source>
</evidence>
<dbReference type="InterPro" id="IPR001867">
    <property type="entry name" value="OmpR/PhoB-type_DNA-bd"/>
</dbReference>
<dbReference type="CDD" id="cd15831">
    <property type="entry name" value="BTAD"/>
    <property type="match status" value="1"/>
</dbReference>
<dbReference type="PRINTS" id="PR00364">
    <property type="entry name" value="DISEASERSIST"/>
</dbReference>
<dbReference type="PANTHER" id="PTHR35807">
    <property type="entry name" value="TRANSCRIPTIONAL REGULATOR REDD-RELATED"/>
    <property type="match status" value="1"/>
</dbReference>
<organism evidence="7 8">
    <name type="scientific">Actinomadura harenae</name>
    <dbReference type="NCBI Taxonomy" id="2483351"/>
    <lineage>
        <taxon>Bacteria</taxon>
        <taxon>Bacillati</taxon>
        <taxon>Actinomycetota</taxon>
        <taxon>Actinomycetes</taxon>
        <taxon>Streptosporangiales</taxon>
        <taxon>Thermomonosporaceae</taxon>
        <taxon>Actinomadura</taxon>
    </lineage>
</organism>
<dbReference type="Pfam" id="PF00486">
    <property type="entry name" value="Trans_reg_C"/>
    <property type="match status" value="1"/>
</dbReference>
<keyword evidence="2" id="KW-0805">Transcription regulation</keyword>
<feature type="DNA-binding region" description="OmpR/PhoB-type" evidence="5">
    <location>
        <begin position="26"/>
        <end position="128"/>
    </location>
</feature>
<evidence type="ECO:0000256" key="5">
    <source>
        <dbReference type="PROSITE-ProRule" id="PRU01091"/>
    </source>
</evidence>
<keyword evidence="8" id="KW-1185">Reference proteome</keyword>
<sequence length="599" mass="63726">MAGGASDMAIPSFPSGVILHVGHVCGGRDRMGDGPRFAVLGPVRGWRGDAELDLGAPQQRAMLAFLLLQEGRAAAAQTLVEALWGERPPERARAALRTYASRLRSAVEPDRARPSVLLTAGDGYRLVLPDGHLDATLFRTRLAAAERARASGAPAAARRLVAEALELWTGDPLDDLPGPYARAQRARLAEWRLAASQTRFELDLALGLHEEAVAGLAALVAEHPLREAFQRLLMLALHRSGRRAEAIEVFERSRSLLDAELGLGPDPGLVELRRVIAAGPPRGSAVAQLPTDLIDFTGREEQAGELARLLSGGASAVAVCGPVGVGTSALAVHVAHLVRDVYPDGQLYADLRRDEPGAVLLDFLRTLGVPAGGVSDRCELAARVRSALRGRRMLLVLDNAPDARSLRPLLPGGGCAVLVTGRVRPEGVPHAVELAEFSEDEAVAFFGRVAGRDRVAREPDAVAEAVALCGRLPLALRILAARLASRPGWTAGSLVRRLADERRRLAELKVGTLGVEAAFAREHARLDDGRARALALLARSGGVAFSLDQAAELLGRPPEEVADVLSGLVGSGLMVSPSPGRFRYPDLVHLFARHLPERP</sequence>
<dbReference type="Pfam" id="PF03704">
    <property type="entry name" value="BTAD"/>
    <property type="match status" value="1"/>
</dbReference>
<evidence type="ECO:0000256" key="4">
    <source>
        <dbReference type="ARBA" id="ARBA00023163"/>
    </source>
</evidence>
<dbReference type="GO" id="GO:0006355">
    <property type="term" value="P:regulation of DNA-templated transcription"/>
    <property type="evidence" value="ECO:0007669"/>
    <property type="project" value="InterPro"/>
</dbReference>
<evidence type="ECO:0000259" key="6">
    <source>
        <dbReference type="PROSITE" id="PS51755"/>
    </source>
</evidence>
<dbReference type="EMBL" id="RFFG01000011">
    <property type="protein sequence ID" value="RMI45938.1"/>
    <property type="molecule type" value="Genomic_DNA"/>
</dbReference>
<comment type="caution">
    <text evidence="7">The sequence shown here is derived from an EMBL/GenBank/DDBJ whole genome shotgun (WGS) entry which is preliminary data.</text>
</comment>
<dbReference type="SUPFAM" id="SSF52540">
    <property type="entry name" value="P-loop containing nucleoside triphosphate hydrolases"/>
    <property type="match status" value="1"/>
</dbReference>
<protein>
    <recommendedName>
        <fullName evidence="6">OmpR/PhoB-type domain-containing protein</fullName>
    </recommendedName>
</protein>
<dbReference type="PROSITE" id="PS51755">
    <property type="entry name" value="OMPR_PHOB"/>
    <property type="match status" value="1"/>
</dbReference>
<evidence type="ECO:0000313" key="8">
    <source>
        <dbReference type="Proteomes" id="UP000282674"/>
    </source>
</evidence>
<name>A0A3M2MFB9_9ACTN</name>
<dbReference type="GO" id="GO:0000160">
    <property type="term" value="P:phosphorelay signal transduction system"/>
    <property type="evidence" value="ECO:0007669"/>
    <property type="project" value="InterPro"/>
</dbReference>
<dbReference type="PANTHER" id="PTHR35807:SF1">
    <property type="entry name" value="TRANSCRIPTIONAL REGULATOR REDD"/>
    <property type="match status" value="1"/>
</dbReference>
<dbReference type="InterPro" id="IPR027417">
    <property type="entry name" value="P-loop_NTPase"/>
</dbReference>
<dbReference type="Proteomes" id="UP000282674">
    <property type="component" value="Unassembled WGS sequence"/>
</dbReference>
<dbReference type="SMART" id="SM01043">
    <property type="entry name" value="BTAD"/>
    <property type="match status" value="1"/>
</dbReference>
<evidence type="ECO:0000256" key="2">
    <source>
        <dbReference type="ARBA" id="ARBA00023015"/>
    </source>
</evidence>
<dbReference type="AlphaFoldDB" id="A0A3M2MFB9"/>